<organism evidence="1 2">
    <name type="scientific">Geomonas propionica</name>
    <dbReference type="NCBI Taxonomy" id="2798582"/>
    <lineage>
        <taxon>Bacteria</taxon>
        <taxon>Pseudomonadati</taxon>
        <taxon>Thermodesulfobacteriota</taxon>
        <taxon>Desulfuromonadia</taxon>
        <taxon>Geobacterales</taxon>
        <taxon>Geobacteraceae</taxon>
        <taxon>Geomonas</taxon>
    </lineage>
</organism>
<dbReference type="Proteomes" id="UP000641025">
    <property type="component" value="Unassembled WGS sequence"/>
</dbReference>
<evidence type="ECO:0000313" key="2">
    <source>
        <dbReference type="Proteomes" id="UP000641025"/>
    </source>
</evidence>
<proteinExistence type="predicted"/>
<sequence length="337" mass="38183">MTDDILLRGCQTTVNDVRKLLLQDSEWIDRYAHYGPIILKNCDEIISHKSKFREWKPLHVYMTVGAAKSNTQFSLRYLGQDVAKLRVNKEFINISTIQHHKTNKRDFLCDIELDWADWKSKSASKFRKHFSNNPISSKASGKGNEEHRIESMLLGEFSKKAGVDKALWRIQPVKLAGIARFQMPTPLSASNVKEMKYAAANGGGIDILTRIGKATKLCVMEVKDENTPKEPPSKVIKQAVAYATFVRELLRSKSGNHWWKVFGFKGELPKSLNLYVACVMPSSSQNDYTFAGKHICIESDKLHLHHLYFKEANGIVTDIETSLRLCKINPAIAGKNC</sequence>
<reference evidence="1 2" key="1">
    <citation type="submission" date="2020-12" db="EMBL/GenBank/DDBJ databases">
        <title>Geomonas sp. Red259, isolated from paddy soil.</title>
        <authorList>
            <person name="Xu Z."/>
            <person name="Zhang Z."/>
            <person name="Masuda Y."/>
            <person name="Itoh H."/>
            <person name="Senoo K."/>
        </authorList>
    </citation>
    <scope>NUCLEOTIDE SEQUENCE [LARGE SCALE GENOMIC DNA]</scope>
    <source>
        <strain evidence="1 2">Red259</strain>
    </source>
</reference>
<dbReference type="RefSeq" id="WP_199397231.1">
    <property type="nucleotide sequence ID" value="NZ_JAEMHK010000026.1"/>
</dbReference>
<dbReference type="EMBL" id="JAEMHK010000026">
    <property type="protein sequence ID" value="MBJ6802761.1"/>
    <property type="molecule type" value="Genomic_DNA"/>
</dbReference>
<gene>
    <name evidence="1" type="ORF">JFN90_21735</name>
</gene>
<keyword evidence="2" id="KW-1185">Reference proteome</keyword>
<evidence type="ECO:0008006" key="3">
    <source>
        <dbReference type="Google" id="ProtNLM"/>
    </source>
</evidence>
<comment type="caution">
    <text evidence="1">The sequence shown here is derived from an EMBL/GenBank/DDBJ whole genome shotgun (WGS) entry which is preliminary data.</text>
</comment>
<evidence type="ECO:0000313" key="1">
    <source>
        <dbReference type="EMBL" id="MBJ6802761.1"/>
    </source>
</evidence>
<protein>
    <recommendedName>
        <fullName evidence="3">DUF91 domain-containing protein</fullName>
    </recommendedName>
</protein>
<name>A0ABS0YXW9_9BACT</name>
<accession>A0ABS0YXW9</accession>